<evidence type="ECO:0000256" key="2">
    <source>
        <dbReference type="ARBA" id="ARBA00012452"/>
    </source>
</evidence>
<dbReference type="SUPFAM" id="SSF47616">
    <property type="entry name" value="GST C-terminal domain-like"/>
    <property type="match status" value="1"/>
</dbReference>
<dbReference type="InterPro" id="IPR036282">
    <property type="entry name" value="Glutathione-S-Trfase_C_sf"/>
</dbReference>
<dbReference type="GeneID" id="38785978"/>
<evidence type="ECO:0000313" key="9">
    <source>
        <dbReference type="EMBL" id="GBE89061.1"/>
    </source>
</evidence>
<keyword evidence="10" id="KW-1185">Reference proteome</keyword>
<dbReference type="InterPro" id="IPR004045">
    <property type="entry name" value="Glutathione_S-Trfase_N"/>
</dbReference>
<evidence type="ECO:0000256" key="1">
    <source>
        <dbReference type="ARBA" id="ARBA00007409"/>
    </source>
</evidence>
<sequence>MSHGKQITLFTHKSGPNGWKVAIVLAELGLSYESVYLDFNKGENKAEAHTKYNPNGRIPTIIDHANNDFVVWESGAILTYLVEKYDKQHKLSVSGFEDKIIQLQWIFFQASGQGPYFGQGVWFSLYHPEKVPSAVERYQKEAVRVLGVLESVLSKQEWLVGGKCTVADLSFVPWNRFAFGGLLKDFEGFNLEKDFPAVAAWHAKLLARAAVASVFAIKESS</sequence>
<dbReference type="SFLD" id="SFLDS00019">
    <property type="entry name" value="Glutathione_Transferase_(cytos"/>
    <property type="match status" value="1"/>
</dbReference>
<dbReference type="SUPFAM" id="SSF52833">
    <property type="entry name" value="Thioredoxin-like"/>
    <property type="match status" value="1"/>
</dbReference>
<name>A0A401H3T2_9APHY</name>
<evidence type="ECO:0000256" key="5">
    <source>
        <dbReference type="ARBA" id="ARBA00060024"/>
    </source>
</evidence>
<dbReference type="AlphaFoldDB" id="A0A401H3T2"/>
<dbReference type="Gene3D" id="1.20.1050.130">
    <property type="match status" value="1"/>
</dbReference>
<dbReference type="GO" id="GO:0004364">
    <property type="term" value="F:glutathione transferase activity"/>
    <property type="evidence" value="ECO:0007669"/>
    <property type="project" value="UniProtKB-EC"/>
</dbReference>
<feature type="domain" description="GST N-terminal" evidence="7">
    <location>
        <begin position="5"/>
        <end position="89"/>
    </location>
</feature>
<dbReference type="EC" id="2.5.1.18" evidence="2"/>
<evidence type="ECO:0000259" key="7">
    <source>
        <dbReference type="PROSITE" id="PS50404"/>
    </source>
</evidence>
<dbReference type="Pfam" id="PF00043">
    <property type="entry name" value="GST_C"/>
    <property type="match status" value="1"/>
</dbReference>
<dbReference type="STRING" id="139825.A0A401H3T2"/>
<dbReference type="Pfam" id="PF02798">
    <property type="entry name" value="GST_N"/>
    <property type="match status" value="1"/>
</dbReference>
<comment type="function">
    <text evidence="5">Involved in the oxidative stress response and detoxification.</text>
</comment>
<evidence type="ECO:0000256" key="3">
    <source>
        <dbReference type="ARBA" id="ARBA00022679"/>
    </source>
</evidence>
<dbReference type="SFLD" id="SFLDG01151">
    <property type="entry name" value="Main.2:_Nu-like"/>
    <property type="match status" value="1"/>
</dbReference>
<dbReference type="FunFam" id="1.20.1050.130:FF:000016">
    <property type="entry name" value="Glutathione S-transferase 1"/>
    <property type="match status" value="1"/>
</dbReference>
<dbReference type="InParanoid" id="A0A401H3T2"/>
<accession>A0A401H3T2</accession>
<dbReference type="RefSeq" id="XP_027619974.1">
    <property type="nucleotide sequence ID" value="XM_027764173.1"/>
</dbReference>
<dbReference type="GO" id="GO:0005634">
    <property type="term" value="C:nucleus"/>
    <property type="evidence" value="ECO:0007669"/>
    <property type="project" value="UniProtKB-ARBA"/>
</dbReference>
<reference evidence="9 10" key="1">
    <citation type="journal article" date="2018" name="Sci. Rep.">
        <title>Genome sequence of the cauliflower mushroom Sparassis crispa (Hanabiratake) and its association with beneficial usage.</title>
        <authorList>
            <person name="Kiyama R."/>
            <person name="Furutani Y."/>
            <person name="Kawaguchi K."/>
            <person name="Nakanishi T."/>
        </authorList>
    </citation>
    <scope>NUCLEOTIDE SEQUENCE [LARGE SCALE GENOMIC DNA]</scope>
</reference>
<dbReference type="PANTHER" id="PTHR44051:SF3">
    <property type="entry name" value="TRANSCRIPTIONAL REGULATOR URE2"/>
    <property type="match status" value="1"/>
</dbReference>
<dbReference type="FunCoup" id="A0A401H3T2">
    <property type="interactions" value="121"/>
</dbReference>
<dbReference type="PROSITE" id="PS50404">
    <property type="entry name" value="GST_NTER"/>
    <property type="match status" value="1"/>
</dbReference>
<dbReference type="PROSITE" id="PS50405">
    <property type="entry name" value="GST_CTER"/>
    <property type="match status" value="1"/>
</dbReference>
<comment type="similarity">
    <text evidence="1 6">Belongs to the GST superfamily.</text>
</comment>
<proteinExistence type="inferred from homology"/>
<gene>
    <name evidence="9" type="ORF">SCP_1500630</name>
</gene>
<dbReference type="CDD" id="cd03048">
    <property type="entry name" value="GST_N_Ure2p_like"/>
    <property type="match status" value="1"/>
</dbReference>
<evidence type="ECO:0000256" key="4">
    <source>
        <dbReference type="ARBA" id="ARBA00047960"/>
    </source>
</evidence>
<keyword evidence="3 9" id="KW-0808">Transferase</keyword>
<feature type="domain" description="GST C-terminal" evidence="8">
    <location>
        <begin position="95"/>
        <end position="221"/>
    </location>
</feature>
<organism evidence="9 10">
    <name type="scientific">Sparassis crispa</name>
    <dbReference type="NCBI Taxonomy" id="139825"/>
    <lineage>
        <taxon>Eukaryota</taxon>
        <taxon>Fungi</taxon>
        <taxon>Dikarya</taxon>
        <taxon>Basidiomycota</taxon>
        <taxon>Agaricomycotina</taxon>
        <taxon>Agaricomycetes</taxon>
        <taxon>Polyporales</taxon>
        <taxon>Sparassidaceae</taxon>
        <taxon>Sparassis</taxon>
    </lineage>
</organism>
<dbReference type="OrthoDB" id="422574at2759"/>
<dbReference type="SFLD" id="SFLDG00358">
    <property type="entry name" value="Main_(cytGST)"/>
    <property type="match status" value="1"/>
</dbReference>
<evidence type="ECO:0000259" key="8">
    <source>
        <dbReference type="PROSITE" id="PS50405"/>
    </source>
</evidence>
<protein>
    <recommendedName>
        <fullName evidence="2">glutathione transferase</fullName>
        <ecNumber evidence="2">2.5.1.18</ecNumber>
    </recommendedName>
</protein>
<dbReference type="InterPro" id="IPR040079">
    <property type="entry name" value="Glutathione_S-Trfase"/>
</dbReference>
<dbReference type="EMBL" id="BFAD01000015">
    <property type="protein sequence ID" value="GBE89061.1"/>
    <property type="molecule type" value="Genomic_DNA"/>
</dbReference>
<dbReference type="InterPro" id="IPR010987">
    <property type="entry name" value="Glutathione-S-Trfase_C-like"/>
</dbReference>
<dbReference type="PANTHER" id="PTHR44051">
    <property type="entry name" value="GLUTATHIONE S-TRANSFERASE-RELATED"/>
    <property type="match status" value="1"/>
</dbReference>
<evidence type="ECO:0000256" key="6">
    <source>
        <dbReference type="RuleBase" id="RU003494"/>
    </source>
</evidence>
<comment type="caution">
    <text evidence="9">The sequence shown here is derived from an EMBL/GenBank/DDBJ whole genome shotgun (WGS) entry which is preliminary data.</text>
</comment>
<dbReference type="GO" id="GO:0005737">
    <property type="term" value="C:cytoplasm"/>
    <property type="evidence" value="ECO:0007669"/>
    <property type="project" value="UniProtKB-ARBA"/>
</dbReference>
<dbReference type="Proteomes" id="UP000287166">
    <property type="component" value="Unassembled WGS sequence"/>
</dbReference>
<dbReference type="InterPro" id="IPR004046">
    <property type="entry name" value="GST_C"/>
</dbReference>
<evidence type="ECO:0000313" key="10">
    <source>
        <dbReference type="Proteomes" id="UP000287166"/>
    </source>
</evidence>
<dbReference type="InterPro" id="IPR036249">
    <property type="entry name" value="Thioredoxin-like_sf"/>
</dbReference>
<comment type="catalytic activity">
    <reaction evidence="4">
        <text>RX + glutathione = an S-substituted glutathione + a halide anion + H(+)</text>
        <dbReference type="Rhea" id="RHEA:16437"/>
        <dbReference type="ChEBI" id="CHEBI:15378"/>
        <dbReference type="ChEBI" id="CHEBI:16042"/>
        <dbReference type="ChEBI" id="CHEBI:17792"/>
        <dbReference type="ChEBI" id="CHEBI:57925"/>
        <dbReference type="ChEBI" id="CHEBI:90779"/>
        <dbReference type="EC" id="2.5.1.18"/>
    </reaction>
</comment>